<comment type="caution">
    <text evidence="11">The sequence shown here is derived from an EMBL/GenBank/DDBJ whole genome shotgun (WGS) entry which is preliminary data.</text>
</comment>
<dbReference type="Gene3D" id="1.10.630.10">
    <property type="entry name" value="Cytochrome P450"/>
    <property type="match status" value="1"/>
</dbReference>
<evidence type="ECO:0000313" key="12">
    <source>
        <dbReference type="Proteomes" id="UP000663841"/>
    </source>
</evidence>
<keyword evidence="6 10" id="KW-0560">Oxidoreductase</keyword>
<organism evidence="11 12">
    <name type="scientific">Rhizoctonia solani</name>
    <dbReference type="NCBI Taxonomy" id="456999"/>
    <lineage>
        <taxon>Eukaryota</taxon>
        <taxon>Fungi</taxon>
        <taxon>Dikarya</taxon>
        <taxon>Basidiomycota</taxon>
        <taxon>Agaricomycotina</taxon>
        <taxon>Agaricomycetes</taxon>
        <taxon>Cantharellales</taxon>
        <taxon>Ceratobasidiaceae</taxon>
        <taxon>Rhizoctonia</taxon>
    </lineage>
</organism>
<dbReference type="Pfam" id="PF00067">
    <property type="entry name" value="p450"/>
    <property type="match status" value="1"/>
</dbReference>
<evidence type="ECO:0000256" key="5">
    <source>
        <dbReference type="ARBA" id="ARBA00022723"/>
    </source>
</evidence>
<dbReference type="EMBL" id="CAJMWW010000002">
    <property type="protein sequence ID" value="CAE6394918.1"/>
    <property type="molecule type" value="Genomic_DNA"/>
</dbReference>
<reference evidence="11" key="1">
    <citation type="submission" date="2021-01" db="EMBL/GenBank/DDBJ databases">
        <authorList>
            <person name="Kaushik A."/>
        </authorList>
    </citation>
    <scope>NUCLEOTIDE SEQUENCE</scope>
    <source>
        <strain evidence="11">AG3-T5</strain>
    </source>
</reference>
<dbReference type="PROSITE" id="PS00086">
    <property type="entry name" value="CYTOCHROME_P450"/>
    <property type="match status" value="1"/>
</dbReference>
<dbReference type="CDD" id="cd11065">
    <property type="entry name" value="CYP64-like"/>
    <property type="match status" value="1"/>
</dbReference>
<dbReference type="InterPro" id="IPR002401">
    <property type="entry name" value="Cyt_P450_E_grp-I"/>
</dbReference>
<keyword evidence="4 9" id="KW-0349">Heme</keyword>
<dbReference type="GO" id="GO:0020037">
    <property type="term" value="F:heme binding"/>
    <property type="evidence" value="ECO:0007669"/>
    <property type="project" value="InterPro"/>
</dbReference>
<keyword evidence="5 9" id="KW-0479">Metal-binding</keyword>
<dbReference type="GO" id="GO:0016705">
    <property type="term" value="F:oxidoreductase activity, acting on paired donors, with incorporation or reduction of molecular oxygen"/>
    <property type="evidence" value="ECO:0007669"/>
    <property type="project" value="InterPro"/>
</dbReference>
<accession>A0A8H3A587</accession>
<evidence type="ECO:0000313" key="11">
    <source>
        <dbReference type="EMBL" id="CAE6394918.1"/>
    </source>
</evidence>
<comment type="cofactor">
    <cofactor evidence="1 9">
        <name>heme</name>
        <dbReference type="ChEBI" id="CHEBI:30413"/>
    </cofactor>
</comment>
<evidence type="ECO:0000256" key="2">
    <source>
        <dbReference type="ARBA" id="ARBA00005179"/>
    </source>
</evidence>
<keyword evidence="8 10" id="KW-0503">Monooxygenase</keyword>
<sequence>MIDTKVLLYASLAAAGLAFVQRYVIGGHRRKLPHPPSPASLPFVGNLFSVPPGLEHLAYLELGKQLNSDIVYLDIIGQPLIILNSAQTAVDLFEKRSAIYSDRTSAPILKNPGLLDWSTFIPLLPYDDPWRRQRRRINNWLNLRAVRQFDGLQQDAIRHLLGRLLDTSPSPQPFERVKRQFFFAMGSATFELAYGYRPTSDQDPFLANAAEASDNLFNATMMSNFLANAFPALSYIPGWLPGTGWKRTVQKWREHKNQAVDAPYEWTKQQVAAGEFEPSVLSALLQDDKLSSGLPAEEREKELKELAYVLFVGGTDTSATALVSFVAAMVTNPEAQVKAQAEIDSVLGYATRLPTTFDEVQLPYVRNLILEVLRWQPVGPTGGIPHVCYQDDVYRGYGIQKGTILFGNAWAMSRDETVYKNSENFDPDRFLDPSVPHLPAFGWGRRKCPGIHFAEASLFLAISSMLTAFTFSRKKDIDGKEIIPTIEGAFNNLSIVHKPFEFELRPRSEKHRQLILVNIPKE</sequence>
<evidence type="ECO:0000256" key="1">
    <source>
        <dbReference type="ARBA" id="ARBA00001971"/>
    </source>
</evidence>
<comment type="pathway">
    <text evidence="2">Secondary metabolite biosynthesis.</text>
</comment>
<name>A0A8H3A587_9AGAM</name>
<evidence type="ECO:0000256" key="9">
    <source>
        <dbReference type="PIRSR" id="PIRSR602401-1"/>
    </source>
</evidence>
<evidence type="ECO:0000256" key="7">
    <source>
        <dbReference type="ARBA" id="ARBA00023004"/>
    </source>
</evidence>
<protein>
    <recommendedName>
        <fullName evidence="13">O-methylsterigmatocystin oxidoreductase</fullName>
    </recommendedName>
</protein>
<dbReference type="GO" id="GO:0004497">
    <property type="term" value="F:monooxygenase activity"/>
    <property type="evidence" value="ECO:0007669"/>
    <property type="project" value="UniProtKB-KW"/>
</dbReference>
<dbReference type="AlphaFoldDB" id="A0A8H3A587"/>
<evidence type="ECO:0000256" key="3">
    <source>
        <dbReference type="ARBA" id="ARBA00010617"/>
    </source>
</evidence>
<dbReference type="InterPro" id="IPR017972">
    <property type="entry name" value="Cyt_P450_CS"/>
</dbReference>
<dbReference type="GO" id="GO:0005506">
    <property type="term" value="F:iron ion binding"/>
    <property type="evidence" value="ECO:0007669"/>
    <property type="project" value="InterPro"/>
</dbReference>
<comment type="similarity">
    <text evidence="3 10">Belongs to the cytochrome P450 family.</text>
</comment>
<dbReference type="InterPro" id="IPR050364">
    <property type="entry name" value="Cytochrome_P450_fung"/>
</dbReference>
<dbReference type="PANTHER" id="PTHR46300">
    <property type="entry name" value="P450, PUTATIVE (EUROFUNG)-RELATED-RELATED"/>
    <property type="match status" value="1"/>
</dbReference>
<evidence type="ECO:0000256" key="8">
    <source>
        <dbReference type="ARBA" id="ARBA00023033"/>
    </source>
</evidence>
<evidence type="ECO:0000256" key="10">
    <source>
        <dbReference type="RuleBase" id="RU000461"/>
    </source>
</evidence>
<dbReference type="PANTHER" id="PTHR46300:SF7">
    <property type="entry name" value="P450, PUTATIVE (EUROFUNG)-RELATED"/>
    <property type="match status" value="1"/>
</dbReference>
<dbReference type="OrthoDB" id="10251508at2759"/>
<keyword evidence="7 9" id="KW-0408">Iron</keyword>
<feature type="binding site" description="axial binding residue" evidence="9">
    <location>
        <position position="448"/>
    </location>
    <ligand>
        <name>heme</name>
        <dbReference type="ChEBI" id="CHEBI:30413"/>
    </ligand>
    <ligandPart>
        <name>Fe</name>
        <dbReference type="ChEBI" id="CHEBI:18248"/>
    </ligandPart>
</feature>
<gene>
    <name evidence="11" type="ORF">RDB_LOCUS856</name>
</gene>
<evidence type="ECO:0000256" key="4">
    <source>
        <dbReference type="ARBA" id="ARBA00022617"/>
    </source>
</evidence>
<evidence type="ECO:0008006" key="13">
    <source>
        <dbReference type="Google" id="ProtNLM"/>
    </source>
</evidence>
<evidence type="ECO:0000256" key="6">
    <source>
        <dbReference type="ARBA" id="ARBA00023002"/>
    </source>
</evidence>
<dbReference type="PRINTS" id="PR00463">
    <property type="entry name" value="EP450I"/>
</dbReference>
<proteinExistence type="inferred from homology"/>
<dbReference type="Proteomes" id="UP000663841">
    <property type="component" value="Unassembled WGS sequence"/>
</dbReference>
<dbReference type="SUPFAM" id="SSF48264">
    <property type="entry name" value="Cytochrome P450"/>
    <property type="match status" value="1"/>
</dbReference>
<dbReference type="InterPro" id="IPR036396">
    <property type="entry name" value="Cyt_P450_sf"/>
</dbReference>
<dbReference type="InterPro" id="IPR001128">
    <property type="entry name" value="Cyt_P450"/>
</dbReference>